<reference evidence="2 3" key="1">
    <citation type="submission" date="2019-11" db="EMBL/GenBank/DDBJ databases">
        <title>Whole genome sequence of Oryza granulata.</title>
        <authorList>
            <person name="Li W."/>
        </authorList>
    </citation>
    <scope>NUCLEOTIDE SEQUENCE [LARGE SCALE GENOMIC DNA]</scope>
    <source>
        <strain evidence="3">cv. Menghai</strain>
        <tissue evidence="2">Leaf</tissue>
    </source>
</reference>
<feature type="compositionally biased region" description="Basic and acidic residues" evidence="1">
    <location>
        <begin position="122"/>
        <end position="138"/>
    </location>
</feature>
<feature type="compositionally biased region" description="Basic and acidic residues" evidence="1">
    <location>
        <begin position="30"/>
        <end position="47"/>
    </location>
</feature>
<dbReference type="AlphaFoldDB" id="A0A6G1CZH2"/>
<evidence type="ECO:0000313" key="2">
    <source>
        <dbReference type="EMBL" id="KAF0905858.1"/>
    </source>
</evidence>
<name>A0A6G1CZH2_9ORYZ</name>
<evidence type="ECO:0000256" key="1">
    <source>
        <dbReference type="SAM" id="MobiDB-lite"/>
    </source>
</evidence>
<organism evidence="2 3">
    <name type="scientific">Oryza meyeriana var. granulata</name>
    <dbReference type="NCBI Taxonomy" id="110450"/>
    <lineage>
        <taxon>Eukaryota</taxon>
        <taxon>Viridiplantae</taxon>
        <taxon>Streptophyta</taxon>
        <taxon>Embryophyta</taxon>
        <taxon>Tracheophyta</taxon>
        <taxon>Spermatophyta</taxon>
        <taxon>Magnoliopsida</taxon>
        <taxon>Liliopsida</taxon>
        <taxon>Poales</taxon>
        <taxon>Poaceae</taxon>
        <taxon>BOP clade</taxon>
        <taxon>Oryzoideae</taxon>
        <taxon>Oryzeae</taxon>
        <taxon>Oryzinae</taxon>
        <taxon>Oryza</taxon>
        <taxon>Oryza meyeriana</taxon>
    </lineage>
</organism>
<dbReference type="Proteomes" id="UP000479710">
    <property type="component" value="Unassembled WGS sequence"/>
</dbReference>
<dbReference type="EMBL" id="SPHZ02000007">
    <property type="protein sequence ID" value="KAF0905858.1"/>
    <property type="molecule type" value="Genomic_DNA"/>
</dbReference>
<feature type="compositionally biased region" description="Basic and acidic residues" evidence="1">
    <location>
        <begin position="160"/>
        <end position="178"/>
    </location>
</feature>
<proteinExistence type="predicted"/>
<feature type="compositionally biased region" description="Basic and acidic residues" evidence="1">
    <location>
        <begin position="189"/>
        <end position="199"/>
    </location>
</feature>
<comment type="caution">
    <text evidence="2">The sequence shown here is derived from an EMBL/GenBank/DDBJ whole genome shotgun (WGS) entry which is preliminary data.</text>
</comment>
<gene>
    <name evidence="2" type="ORF">E2562_008893</name>
</gene>
<protein>
    <submittedName>
        <fullName evidence="2">Uncharacterized protein</fullName>
    </submittedName>
</protein>
<evidence type="ECO:0000313" key="3">
    <source>
        <dbReference type="Proteomes" id="UP000479710"/>
    </source>
</evidence>
<feature type="region of interest" description="Disordered" evidence="1">
    <location>
        <begin position="26"/>
        <end position="227"/>
    </location>
</feature>
<sequence>MVAAVEADPAAPSLKVRIRLRPTCVATAEDDGRVAERRVGKQEERLPMEPLSTGTKRRREGEEGSGASKKKQASEPAASVPGTRISPAAPASCVKNDTLVRAHAAVRDDGPTPRAIKNCTTGERRQEKDAKDAQESARMRNPRVPSTRTTKPAAPAPSCVKKETPVRAHAAVRDDDMTPRTIKKCRTSQCERRQEKDGQSARQCTRMSSPRVQPSPAARPDPNAAQNSLRAAIDRARPALHMRRDVWRQSEAARRELAKVVRTVEFNDPFISPQDVLKP</sequence>
<accession>A0A6G1CZH2</accession>
<keyword evidence="3" id="KW-1185">Reference proteome</keyword>
<feature type="compositionally biased region" description="Polar residues" evidence="1">
    <location>
        <begin position="200"/>
        <end position="212"/>
    </location>
</feature>
<dbReference type="OrthoDB" id="696898at2759"/>